<dbReference type="Pfam" id="PF16810">
    <property type="entry name" value="RXLR"/>
    <property type="match status" value="1"/>
</dbReference>
<comment type="function">
    <text evidence="5">Effector that suppresses plant defense responses during pathogen infection.</text>
</comment>
<dbReference type="EMBL" id="JASMQC010000007">
    <property type="protein sequence ID" value="KAK1943654.1"/>
    <property type="molecule type" value="Genomic_DNA"/>
</dbReference>
<keyword evidence="7" id="KW-1185">Reference proteome</keyword>
<dbReference type="AlphaFoldDB" id="A0AAD9GSA1"/>
<gene>
    <name evidence="6" type="ORF">P3T76_005050</name>
</gene>
<evidence type="ECO:0000313" key="7">
    <source>
        <dbReference type="Proteomes" id="UP001259832"/>
    </source>
</evidence>
<keyword evidence="3 5" id="KW-0964">Secreted</keyword>
<dbReference type="Proteomes" id="UP001259832">
    <property type="component" value="Unassembled WGS sequence"/>
</dbReference>
<name>A0AAD9GSA1_9STRA</name>
<evidence type="ECO:0000313" key="6">
    <source>
        <dbReference type="EMBL" id="KAK1943654.1"/>
    </source>
</evidence>
<evidence type="ECO:0000256" key="4">
    <source>
        <dbReference type="ARBA" id="ARBA00022729"/>
    </source>
</evidence>
<evidence type="ECO:0000256" key="1">
    <source>
        <dbReference type="ARBA" id="ARBA00004613"/>
    </source>
</evidence>
<feature type="signal peptide" evidence="5">
    <location>
        <begin position="1"/>
        <end position="19"/>
    </location>
</feature>
<evidence type="ECO:0000256" key="2">
    <source>
        <dbReference type="ARBA" id="ARBA00010400"/>
    </source>
</evidence>
<organism evidence="6 7">
    <name type="scientific">Phytophthora citrophthora</name>
    <dbReference type="NCBI Taxonomy" id="4793"/>
    <lineage>
        <taxon>Eukaryota</taxon>
        <taxon>Sar</taxon>
        <taxon>Stramenopiles</taxon>
        <taxon>Oomycota</taxon>
        <taxon>Peronosporomycetes</taxon>
        <taxon>Peronosporales</taxon>
        <taxon>Peronosporaceae</taxon>
        <taxon>Phytophthora</taxon>
    </lineage>
</organism>
<evidence type="ECO:0000256" key="5">
    <source>
        <dbReference type="RuleBase" id="RU367124"/>
    </source>
</evidence>
<comment type="domain">
    <text evidence="5">The RxLR-dEER motif acts to carry the protein into the host cell cytoplasm through binding to cell surface phosphatidylinositol-3-phosphate.</text>
</comment>
<keyword evidence="4 5" id="KW-0732">Signal</keyword>
<comment type="similarity">
    <text evidence="2 5">Belongs to the RxLR effector family.</text>
</comment>
<feature type="chain" id="PRO_5045002674" description="RxLR effector protein" evidence="5">
    <location>
        <begin position="20"/>
        <end position="87"/>
    </location>
</feature>
<sequence>MRFSFVFVVVIVMFHHVTGDALPTNTVPTRETITHDDIVGATNVSDGRRLRSHTDKEERSTNAGTSALLKNWLSTGKAATESIRGKL</sequence>
<proteinExistence type="inferred from homology"/>
<dbReference type="InterPro" id="IPR031825">
    <property type="entry name" value="RXLR"/>
</dbReference>
<reference evidence="6" key="1">
    <citation type="submission" date="2023-08" db="EMBL/GenBank/DDBJ databases">
        <title>Reference Genome Resource for the Citrus Pathogen Phytophthora citrophthora.</title>
        <authorList>
            <person name="Moller H."/>
            <person name="Coetzee B."/>
            <person name="Rose L.J."/>
            <person name="Van Niekerk J.M."/>
        </authorList>
    </citation>
    <scope>NUCLEOTIDE SEQUENCE</scope>
    <source>
        <strain evidence="6">STE-U-9442</strain>
    </source>
</reference>
<comment type="subcellular location">
    <subcellularLocation>
        <location evidence="1 5">Secreted</location>
    </subcellularLocation>
</comment>
<accession>A0AAD9GSA1</accession>
<comment type="caution">
    <text evidence="6">The sequence shown here is derived from an EMBL/GenBank/DDBJ whole genome shotgun (WGS) entry which is preliminary data.</text>
</comment>
<protein>
    <recommendedName>
        <fullName evidence="5">RxLR effector protein</fullName>
    </recommendedName>
</protein>
<evidence type="ECO:0000256" key="3">
    <source>
        <dbReference type="ARBA" id="ARBA00022525"/>
    </source>
</evidence>